<sequence length="93" mass="10430">MVDLATVTLSINSLLLVSFILVEGEAKKYIVNTTLPCARLCETQRRELGHVGHTACATDRLYGPHKLVGPFSVKLVRVVFQSAFQCQQYYRLC</sequence>
<dbReference type="AlphaFoldDB" id="A0A5D2R2Z8"/>
<dbReference type="EMBL" id="CM017613">
    <property type="protein sequence ID" value="TYI33854.1"/>
    <property type="molecule type" value="Genomic_DNA"/>
</dbReference>
<keyword evidence="3" id="KW-1185">Reference proteome</keyword>
<dbReference type="Proteomes" id="UP000322667">
    <property type="component" value="Chromosome A04"/>
</dbReference>
<feature type="signal peptide" evidence="1">
    <location>
        <begin position="1"/>
        <end position="24"/>
    </location>
</feature>
<organism evidence="2 3">
    <name type="scientific">Gossypium tomentosum</name>
    <name type="common">Hawaiian cotton</name>
    <name type="synonym">Gossypium sandvicense</name>
    <dbReference type="NCBI Taxonomy" id="34277"/>
    <lineage>
        <taxon>Eukaryota</taxon>
        <taxon>Viridiplantae</taxon>
        <taxon>Streptophyta</taxon>
        <taxon>Embryophyta</taxon>
        <taxon>Tracheophyta</taxon>
        <taxon>Spermatophyta</taxon>
        <taxon>Magnoliopsida</taxon>
        <taxon>eudicotyledons</taxon>
        <taxon>Gunneridae</taxon>
        <taxon>Pentapetalae</taxon>
        <taxon>rosids</taxon>
        <taxon>malvids</taxon>
        <taxon>Malvales</taxon>
        <taxon>Malvaceae</taxon>
        <taxon>Malvoideae</taxon>
        <taxon>Gossypium</taxon>
    </lineage>
</organism>
<evidence type="ECO:0000256" key="1">
    <source>
        <dbReference type="SAM" id="SignalP"/>
    </source>
</evidence>
<name>A0A5D2R2Z8_GOSTO</name>
<evidence type="ECO:0000313" key="2">
    <source>
        <dbReference type="EMBL" id="TYI33854.1"/>
    </source>
</evidence>
<reference evidence="2 3" key="1">
    <citation type="submission" date="2019-07" db="EMBL/GenBank/DDBJ databases">
        <title>WGS assembly of Gossypium tomentosum.</title>
        <authorList>
            <person name="Chen Z.J."/>
            <person name="Sreedasyam A."/>
            <person name="Ando A."/>
            <person name="Song Q."/>
            <person name="De L."/>
            <person name="Hulse-Kemp A."/>
            <person name="Ding M."/>
            <person name="Ye W."/>
            <person name="Kirkbride R."/>
            <person name="Jenkins J."/>
            <person name="Plott C."/>
            <person name="Lovell J."/>
            <person name="Lin Y.-M."/>
            <person name="Vaughn R."/>
            <person name="Liu B."/>
            <person name="Li W."/>
            <person name="Simpson S."/>
            <person name="Scheffler B."/>
            <person name="Saski C."/>
            <person name="Grover C."/>
            <person name="Hu G."/>
            <person name="Conover J."/>
            <person name="Carlson J."/>
            <person name="Shu S."/>
            <person name="Boston L."/>
            <person name="Williams M."/>
            <person name="Peterson D."/>
            <person name="Mcgee K."/>
            <person name="Jones D."/>
            <person name="Wendel J."/>
            <person name="Stelly D."/>
            <person name="Grimwood J."/>
            <person name="Schmutz J."/>
        </authorList>
    </citation>
    <scope>NUCLEOTIDE SEQUENCE [LARGE SCALE GENOMIC DNA]</scope>
    <source>
        <strain evidence="2">7179.01</strain>
    </source>
</reference>
<proteinExistence type="predicted"/>
<keyword evidence="1" id="KW-0732">Signal</keyword>
<evidence type="ECO:0008006" key="4">
    <source>
        <dbReference type="Google" id="ProtNLM"/>
    </source>
</evidence>
<protein>
    <recommendedName>
        <fullName evidence="4">Secreted protein</fullName>
    </recommendedName>
</protein>
<gene>
    <name evidence="2" type="ORF">ES332_A04G163800v1</name>
</gene>
<accession>A0A5D2R2Z8</accession>
<evidence type="ECO:0000313" key="3">
    <source>
        <dbReference type="Proteomes" id="UP000322667"/>
    </source>
</evidence>
<feature type="chain" id="PRO_5022925743" description="Secreted protein" evidence="1">
    <location>
        <begin position="25"/>
        <end position="93"/>
    </location>
</feature>